<dbReference type="Proteomes" id="UP000094112">
    <property type="component" value="Unassembled WGS sequence"/>
</dbReference>
<dbReference type="SUPFAM" id="SSF57667">
    <property type="entry name" value="beta-beta-alpha zinc fingers"/>
    <property type="match status" value="1"/>
</dbReference>
<evidence type="ECO:0000256" key="4">
    <source>
        <dbReference type="ARBA" id="ARBA00022771"/>
    </source>
</evidence>
<comment type="similarity">
    <text evidence="10">Belongs to the sal C2H2-type zinc-finger protein family.</text>
</comment>
<evidence type="ECO:0000256" key="7">
    <source>
        <dbReference type="ARBA" id="ARBA00023125"/>
    </source>
</evidence>
<sequence length="74" mass="8583">NSSTSSSTLLGMTPETARRNRCTICQKQFKRPSSLQTHLYSHTGEKPFACTWDNCGRLFSVRSNMIRHRKLHER</sequence>
<accession>A0A1E3P1K2</accession>
<dbReference type="GO" id="GO:0008270">
    <property type="term" value="F:zinc ion binding"/>
    <property type="evidence" value="ECO:0007669"/>
    <property type="project" value="UniProtKB-KW"/>
</dbReference>
<dbReference type="InterPro" id="IPR013087">
    <property type="entry name" value="Znf_C2H2_type"/>
</dbReference>
<dbReference type="PROSITE" id="PS00028">
    <property type="entry name" value="ZINC_FINGER_C2H2_1"/>
    <property type="match status" value="2"/>
</dbReference>
<feature type="non-terminal residue" evidence="13">
    <location>
        <position position="1"/>
    </location>
</feature>
<proteinExistence type="inferred from homology"/>
<evidence type="ECO:0000313" key="13">
    <source>
        <dbReference type="EMBL" id="ODQ59208.1"/>
    </source>
</evidence>
<keyword evidence="3" id="KW-0677">Repeat</keyword>
<dbReference type="GeneID" id="30198223"/>
<evidence type="ECO:0000259" key="12">
    <source>
        <dbReference type="PROSITE" id="PS50157"/>
    </source>
</evidence>
<feature type="non-terminal residue" evidence="13">
    <location>
        <position position="74"/>
    </location>
</feature>
<dbReference type="Pfam" id="PF12874">
    <property type="entry name" value="zf-met"/>
    <property type="match status" value="1"/>
</dbReference>
<evidence type="ECO:0000256" key="11">
    <source>
        <dbReference type="PROSITE-ProRule" id="PRU00042"/>
    </source>
</evidence>
<organism evidence="13 14">
    <name type="scientific">Wickerhamomyces anomalus (strain ATCC 58044 / CBS 1984 / NCYC 433 / NRRL Y-366-8)</name>
    <name type="common">Yeast</name>
    <name type="synonym">Hansenula anomala</name>
    <dbReference type="NCBI Taxonomy" id="683960"/>
    <lineage>
        <taxon>Eukaryota</taxon>
        <taxon>Fungi</taxon>
        <taxon>Dikarya</taxon>
        <taxon>Ascomycota</taxon>
        <taxon>Saccharomycotina</taxon>
        <taxon>Saccharomycetes</taxon>
        <taxon>Phaffomycetales</taxon>
        <taxon>Wickerhamomycetaceae</taxon>
        <taxon>Wickerhamomyces</taxon>
    </lineage>
</organism>
<gene>
    <name evidence="13" type="ORF">WICANDRAFT_23162</name>
</gene>
<keyword evidence="8" id="KW-0804">Transcription</keyword>
<dbReference type="GO" id="GO:0005634">
    <property type="term" value="C:nucleus"/>
    <property type="evidence" value="ECO:0007669"/>
    <property type="project" value="UniProtKB-SubCell"/>
</dbReference>
<comment type="subcellular location">
    <subcellularLocation>
        <location evidence="1">Nucleus</location>
    </subcellularLocation>
</comment>
<dbReference type="PROSITE" id="PS50157">
    <property type="entry name" value="ZINC_FINGER_C2H2_2"/>
    <property type="match status" value="2"/>
</dbReference>
<dbReference type="InterPro" id="IPR036236">
    <property type="entry name" value="Znf_C2H2_sf"/>
</dbReference>
<dbReference type="SMART" id="SM00355">
    <property type="entry name" value="ZnF_C2H2"/>
    <property type="match status" value="2"/>
</dbReference>
<evidence type="ECO:0000256" key="3">
    <source>
        <dbReference type="ARBA" id="ARBA00022737"/>
    </source>
</evidence>
<evidence type="ECO:0000256" key="8">
    <source>
        <dbReference type="ARBA" id="ARBA00023163"/>
    </source>
</evidence>
<dbReference type="AlphaFoldDB" id="A0A1E3P1K2"/>
<keyword evidence="9" id="KW-0539">Nucleus</keyword>
<dbReference type="EMBL" id="KV454211">
    <property type="protein sequence ID" value="ODQ59208.1"/>
    <property type="molecule type" value="Genomic_DNA"/>
</dbReference>
<protein>
    <recommendedName>
        <fullName evidence="12">C2H2-type domain-containing protein</fullName>
    </recommendedName>
</protein>
<dbReference type="Pfam" id="PF00096">
    <property type="entry name" value="zf-C2H2"/>
    <property type="match status" value="1"/>
</dbReference>
<feature type="domain" description="C2H2-type" evidence="12">
    <location>
        <begin position="20"/>
        <end position="47"/>
    </location>
</feature>
<evidence type="ECO:0000256" key="10">
    <source>
        <dbReference type="ARBA" id="ARBA00038474"/>
    </source>
</evidence>
<name>A0A1E3P1K2_WICAA</name>
<dbReference type="STRING" id="683960.A0A1E3P1K2"/>
<dbReference type="FunFam" id="3.30.160.60:FF:000045">
    <property type="entry name" value="ZFP69 zinc finger protein B"/>
    <property type="match status" value="1"/>
</dbReference>
<dbReference type="PANTHER" id="PTHR23233">
    <property type="entry name" value="SAL-LIKE PROTEIN"/>
    <property type="match status" value="1"/>
</dbReference>
<keyword evidence="7" id="KW-0238">DNA-binding</keyword>
<dbReference type="OrthoDB" id="6077919at2759"/>
<dbReference type="GO" id="GO:0000981">
    <property type="term" value="F:DNA-binding transcription factor activity, RNA polymerase II-specific"/>
    <property type="evidence" value="ECO:0007669"/>
    <property type="project" value="TreeGrafter"/>
</dbReference>
<keyword evidence="5" id="KW-0862">Zinc</keyword>
<evidence type="ECO:0000256" key="6">
    <source>
        <dbReference type="ARBA" id="ARBA00023015"/>
    </source>
</evidence>
<dbReference type="GO" id="GO:0000978">
    <property type="term" value="F:RNA polymerase II cis-regulatory region sequence-specific DNA binding"/>
    <property type="evidence" value="ECO:0007669"/>
    <property type="project" value="TreeGrafter"/>
</dbReference>
<evidence type="ECO:0000256" key="2">
    <source>
        <dbReference type="ARBA" id="ARBA00022723"/>
    </source>
</evidence>
<dbReference type="FunFam" id="3.30.160.60:FF:001102">
    <property type="entry name" value="Transcription factor IIIA"/>
    <property type="match status" value="1"/>
</dbReference>
<feature type="domain" description="C2H2-type" evidence="12">
    <location>
        <begin position="48"/>
        <end position="74"/>
    </location>
</feature>
<dbReference type="Gene3D" id="3.30.160.60">
    <property type="entry name" value="Classic Zinc Finger"/>
    <property type="match status" value="2"/>
</dbReference>
<evidence type="ECO:0000313" key="14">
    <source>
        <dbReference type="Proteomes" id="UP000094112"/>
    </source>
</evidence>
<evidence type="ECO:0000256" key="5">
    <source>
        <dbReference type="ARBA" id="ARBA00022833"/>
    </source>
</evidence>
<evidence type="ECO:0000256" key="1">
    <source>
        <dbReference type="ARBA" id="ARBA00004123"/>
    </source>
</evidence>
<keyword evidence="14" id="KW-1185">Reference proteome</keyword>
<dbReference type="InterPro" id="IPR051565">
    <property type="entry name" value="Sal_C2H2-zinc-finger"/>
</dbReference>
<dbReference type="PANTHER" id="PTHR23233:SF84">
    <property type="entry name" value="FI23031P1"/>
    <property type="match status" value="1"/>
</dbReference>
<keyword evidence="2" id="KW-0479">Metal-binding</keyword>
<keyword evidence="4 11" id="KW-0863">Zinc-finger</keyword>
<reference evidence="13 14" key="1">
    <citation type="journal article" date="2016" name="Proc. Natl. Acad. Sci. U.S.A.">
        <title>Comparative genomics of biotechnologically important yeasts.</title>
        <authorList>
            <person name="Riley R."/>
            <person name="Haridas S."/>
            <person name="Wolfe K.H."/>
            <person name="Lopes M.R."/>
            <person name="Hittinger C.T."/>
            <person name="Goeker M."/>
            <person name="Salamov A.A."/>
            <person name="Wisecaver J.H."/>
            <person name="Long T.M."/>
            <person name="Calvey C.H."/>
            <person name="Aerts A.L."/>
            <person name="Barry K.W."/>
            <person name="Choi C."/>
            <person name="Clum A."/>
            <person name="Coughlan A.Y."/>
            <person name="Deshpande S."/>
            <person name="Douglass A.P."/>
            <person name="Hanson S.J."/>
            <person name="Klenk H.-P."/>
            <person name="LaButti K.M."/>
            <person name="Lapidus A."/>
            <person name="Lindquist E.A."/>
            <person name="Lipzen A.M."/>
            <person name="Meier-Kolthoff J.P."/>
            <person name="Ohm R.A."/>
            <person name="Otillar R.P."/>
            <person name="Pangilinan J.L."/>
            <person name="Peng Y."/>
            <person name="Rokas A."/>
            <person name="Rosa C.A."/>
            <person name="Scheuner C."/>
            <person name="Sibirny A.A."/>
            <person name="Slot J.C."/>
            <person name="Stielow J.B."/>
            <person name="Sun H."/>
            <person name="Kurtzman C.P."/>
            <person name="Blackwell M."/>
            <person name="Grigoriev I.V."/>
            <person name="Jeffries T.W."/>
        </authorList>
    </citation>
    <scope>NUCLEOTIDE SEQUENCE [LARGE SCALE GENOMIC DNA]</scope>
    <source>
        <strain evidence="14">ATCC 58044 / CBS 1984 / NCYC 433 / NRRL Y-366-8</strain>
    </source>
</reference>
<dbReference type="RefSeq" id="XP_019038415.1">
    <property type="nucleotide sequence ID" value="XM_019180977.1"/>
</dbReference>
<keyword evidence="6" id="KW-0805">Transcription regulation</keyword>
<evidence type="ECO:0000256" key="9">
    <source>
        <dbReference type="ARBA" id="ARBA00023242"/>
    </source>
</evidence>